<dbReference type="SMART" id="SM00116">
    <property type="entry name" value="CBS"/>
    <property type="match status" value="2"/>
</dbReference>
<dbReference type="PANTHER" id="PTHR45720:SF17">
    <property type="entry name" value="CHLORIDE CHANNEL PROTEIN CLC-KB ISOFORM X1"/>
    <property type="match status" value="1"/>
</dbReference>
<evidence type="ECO:0000256" key="6">
    <source>
        <dbReference type="ARBA" id="ARBA00023065"/>
    </source>
</evidence>
<keyword evidence="2 12" id="KW-0813">Transport</keyword>
<dbReference type="PRINTS" id="PR00762">
    <property type="entry name" value="CLCHANNEL"/>
</dbReference>
<dbReference type="GO" id="GO:0005247">
    <property type="term" value="F:voltage-gated chloride channel activity"/>
    <property type="evidence" value="ECO:0007669"/>
    <property type="project" value="TreeGrafter"/>
</dbReference>
<dbReference type="PANTHER" id="PTHR45720">
    <property type="entry name" value="CHLORIDE CHANNEL PROTEIN 2"/>
    <property type="match status" value="1"/>
</dbReference>
<sequence length="912" mass="101629">MATHQQGYDHTPDYPFLDPRFSPSASAAAASDAARSTEETEEETEEDEAPGVNGVAREKRRKERDLLVDEKDHADRTQRSGTHCCRDALGSIVKFFRPVYRCVRHLILRFGEDWIFLFILGISMATISYCLDVVIGRFQRINLHVYDSLENYRVLQYLSWVLYHVILMVGSAGVAQLISQQAIGSGIPEIKVSLRGVVLEEFFTLKTMVAKLIGITCTLAAGSTIFLGKVGPFVHMSCILATQFGRLLVKFAGKKENEGRKYEMIVAGAAVGVACCFVAPVGGVLFSVETTATHFAVRNYWRGFFAATCAALMFRLLAITNGEKETVAVLFTTSYQVEFPFDLPEYFSFAILGVLCGCLCCVYLFCHRNLLIFMMNNKIISKFMANNKVLYSGVLTLILASITFPHGFGQYIGSRLTMKEHLATFFDNRTWGIDSVNLSNVTLQPPNPTYHDQWLQWTHTGLTSLHMLAMFAVFKFFMLILATTLPVPAGYFLPVFVYGAGLGRLYGELMAKMFPDGIIAEGVTILIHPSAYALAGAAAYSGAVTHTLSTAVLVFELSGQMSHILPVLIAVLIANAISQRLQPSFFDGIIIVKKLPFMPMLAMGKTESHDVMAEDFMTTDVKYVTKESTYKDVKDLLMKTKIRVFPLVDSNESRVLLGSIKRMELIRLVGDQLSSERRLEHLRRRLLAEHASGEEQPHDYLHEVLYPCPSKRGRPPRRRSDLLPGKIRMPRYMLEDRSGSKKRSMVLLSGEDIIPRPSNQFESKKVKLLLGDGHAILESMTDEEIEEWERQQLEQVICLDGVTINPAPYRIIQTASLHKVYDLFNLLGLRICYVTALGKLVGVVSLKELKQAVGATVKGNFVRTVRQNSKVDQPPAQMPGADGAGGASQDSDDISPEPETRHRRVSFQGSSV</sequence>
<dbReference type="CDD" id="cd03683">
    <property type="entry name" value="ClC_1_like"/>
    <property type="match status" value="1"/>
</dbReference>
<keyword evidence="7 11" id="KW-0129">CBS domain</keyword>
<dbReference type="KEGG" id="pmrn:116946971"/>
<name>A0AAJ7X1T0_PETMA</name>
<feature type="transmembrane region" description="Helical" evidence="12">
    <location>
        <begin position="518"/>
        <end position="540"/>
    </location>
</feature>
<dbReference type="InterPro" id="IPR000644">
    <property type="entry name" value="CBS_dom"/>
</dbReference>
<dbReference type="Proteomes" id="UP001318040">
    <property type="component" value="Chromosome 28"/>
</dbReference>
<feature type="transmembrane region" description="Helical" evidence="12">
    <location>
        <begin position="209"/>
        <end position="227"/>
    </location>
</feature>
<gene>
    <name evidence="16" type="primary">LOC116946971</name>
</gene>
<dbReference type="InterPro" id="IPR001807">
    <property type="entry name" value="ClC"/>
</dbReference>
<keyword evidence="15" id="KW-1185">Reference proteome</keyword>
<feature type="transmembrane region" description="Helical" evidence="12">
    <location>
        <begin position="346"/>
        <end position="365"/>
    </location>
</feature>
<dbReference type="SUPFAM" id="SSF54631">
    <property type="entry name" value="CBS-domain pair"/>
    <property type="match status" value="1"/>
</dbReference>
<feature type="compositionally biased region" description="Low complexity" evidence="13">
    <location>
        <begin position="24"/>
        <end position="34"/>
    </location>
</feature>
<keyword evidence="4" id="KW-0677">Repeat</keyword>
<evidence type="ECO:0000256" key="5">
    <source>
        <dbReference type="ARBA" id="ARBA00022989"/>
    </source>
</evidence>
<comment type="similarity">
    <text evidence="12">Belongs to the chloride channel (TC 2.A.49) family.</text>
</comment>
<comment type="subcellular location">
    <subcellularLocation>
        <location evidence="1 12">Membrane</location>
        <topology evidence="1 12">Multi-pass membrane protein</topology>
    </subcellularLocation>
</comment>
<dbReference type="GO" id="GO:0005886">
    <property type="term" value="C:plasma membrane"/>
    <property type="evidence" value="ECO:0007669"/>
    <property type="project" value="TreeGrafter"/>
</dbReference>
<feature type="transmembrane region" description="Helical" evidence="12">
    <location>
        <begin position="389"/>
        <end position="409"/>
    </location>
</feature>
<evidence type="ECO:0000256" key="10">
    <source>
        <dbReference type="ARBA" id="ARBA00023214"/>
    </source>
</evidence>
<keyword evidence="10 12" id="KW-0868">Chloride</keyword>
<keyword evidence="9" id="KW-0869">Chloride channel</keyword>
<organism evidence="15 16">
    <name type="scientific">Petromyzon marinus</name>
    <name type="common">Sea lamprey</name>
    <dbReference type="NCBI Taxonomy" id="7757"/>
    <lineage>
        <taxon>Eukaryota</taxon>
        <taxon>Metazoa</taxon>
        <taxon>Chordata</taxon>
        <taxon>Craniata</taxon>
        <taxon>Vertebrata</taxon>
        <taxon>Cyclostomata</taxon>
        <taxon>Hyperoartia</taxon>
        <taxon>Petromyzontiformes</taxon>
        <taxon>Petromyzontidae</taxon>
        <taxon>Petromyzon</taxon>
    </lineage>
</organism>
<dbReference type="RefSeq" id="XP_032818166.1">
    <property type="nucleotide sequence ID" value="XM_032962275.1"/>
</dbReference>
<feature type="compositionally biased region" description="Acidic residues" evidence="13">
    <location>
        <begin position="39"/>
        <end position="49"/>
    </location>
</feature>
<evidence type="ECO:0000256" key="13">
    <source>
        <dbReference type="SAM" id="MobiDB-lite"/>
    </source>
</evidence>
<evidence type="ECO:0000256" key="12">
    <source>
        <dbReference type="RuleBase" id="RU361221"/>
    </source>
</evidence>
<keyword evidence="5 12" id="KW-1133">Transmembrane helix</keyword>
<feature type="transmembrane region" description="Helical" evidence="12">
    <location>
        <begin position="560"/>
        <end position="577"/>
    </location>
</feature>
<feature type="transmembrane region" description="Helical" evidence="12">
    <location>
        <begin position="114"/>
        <end position="137"/>
    </location>
</feature>
<evidence type="ECO:0000256" key="4">
    <source>
        <dbReference type="ARBA" id="ARBA00022737"/>
    </source>
</evidence>
<evidence type="ECO:0000259" key="14">
    <source>
        <dbReference type="PROSITE" id="PS51371"/>
    </source>
</evidence>
<evidence type="ECO:0000256" key="8">
    <source>
        <dbReference type="ARBA" id="ARBA00023136"/>
    </source>
</evidence>
<evidence type="ECO:0000256" key="7">
    <source>
        <dbReference type="ARBA" id="ARBA00023122"/>
    </source>
</evidence>
<feature type="region of interest" description="Disordered" evidence="13">
    <location>
        <begin position="866"/>
        <end position="912"/>
    </location>
</feature>
<comment type="caution">
    <text evidence="12">Lacks conserved residue(s) required for the propagation of feature annotation.</text>
</comment>
<feature type="transmembrane region" description="Helical" evidence="12">
    <location>
        <begin position="265"/>
        <end position="288"/>
    </location>
</feature>
<accession>A0AAJ7X1T0</accession>
<evidence type="ECO:0000256" key="9">
    <source>
        <dbReference type="ARBA" id="ARBA00023173"/>
    </source>
</evidence>
<evidence type="ECO:0000256" key="11">
    <source>
        <dbReference type="PROSITE-ProRule" id="PRU00703"/>
    </source>
</evidence>
<dbReference type="PROSITE" id="PS51371">
    <property type="entry name" value="CBS"/>
    <property type="match status" value="1"/>
</dbReference>
<evidence type="ECO:0000256" key="3">
    <source>
        <dbReference type="ARBA" id="ARBA00022692"/>
    </source>
</evidence>
<protein>
    <recommendedName>
        <fullName evidence="12">Chloride channel protein</fullName>
    </recommendedName>
</protein>
<proteinExistence type="inferred from homology"/>
<dbReference type="InterPro" id="IPR050970">
    <property type="entry name" value="Cl_channel_volt-gated"/>
</dbReference>
<feature type="transmembrane region" description="Helical" evidence="12">
    <location>
        <begin position="157"/>
        <end position="178"/>
    </location>
</feature>
<keyword evidence="9" id="KW-0407">Ion channel</keyword>
<dbReference type="Pfam" id="PF00571">
    <property type="entry name" value="CBS"/>
    <property type="match status" value="1"/>
</dbReference>
<dbReference type="FunFam" id="1.10.3080.10:FF:000012">
    <property type="entry name" value="Chloride channel K"/>
    <property type="match status" value="1"/>
</dbReference>
<evidence type="ECO:0000313" key="16">
    <source>
        <dbReference type="RefSeq" id="XP_032818166.1"/>
    </source>
</evidence>
<evidence type="ECO:0000256" key="1">
    <source>
        <dbReference type="ARBA" id="ARBA00004141"/>
    </source>
</evidence>
<dbReference type="SUPFAM" id="SSF81340">
    <property type="entry name" value="Clc chloride channel"/>
    <property type="match status" value="1"/>
</dbReference>
<dbReference type="AlphaFoldDB" id="A0AAJ7X1T0"/>
<dbReference type="Gene3D" id="3.10.580.10">
    <property type="entry name" value="CBS-domain"/>
    <property type="match status" value="2"/>
</dbReference>
<reference evidence="16" key="1">
    <citation type="submission" date="2025-08" db="UniProtKB">
        <authorList>
            <consortium name="RefSeq"/>
        </authorList>
    </citation>
    <scope>IDENTIFICATION</scope>
    <source>
        <tissue evidence="16">Sperm</tissue>
    </source>
</reference>
<feature type="domain" description="CBS" evidence="14">
    <location>
        <begin position="617"/>
        <end position="675"/>
    </location>
</feature>
<keyword evidence="6 12" id="KW-0406">Ion transport</keyword>
<dbReference type="InterPro" id="IPR014743">
    <property type="entry name" value="Cl-channel_core"/>
</dbReference>
<keyword evidence="8 12" id="KW-0472">Membrane</keyword>
<evidence type="ECO:0000256" key="2">
    <source>
        <dbReference type="ARBA" id="ARBA00022448"/>
    </source>
</evidence>
<feature type="transmembrane region" description="Helical" evidence="12">
    <location>
        <begin position="300"/>
        <end position="318"/>
    </location>
</feature>
<dbReference type="Pfam" id="PF00654">
    <property type="entry name" value="Voltage_CLC"/>
    <property type="match status" value="1"/>
</dbReference>
<dbReference type="InterPro" id="IPR046342">
    <property type="entry name" value="CBS_dom_sf"/>
</dbReference>
<dbReference type="Gene3D" id="1.10.3080.10">
    <property type="entry name" value="Clc chloride channel"/>
    <property type="match status" value="1"/>
</dbReference>
<feature type="region of interest" description="Disordered" evidence="13">
    <location>
        <begin position="1"/>
        <end position="61"/>
    </location>
</feature>
<dbReference type="GO" id="GO:0034707">
    <property type="term" value="C:chloride channel complex"/>
    <property type="evidence" value="ECO:0007669"/>
    <property type="project" value="UniProtKB-KW"/>
</dbReference>
<dbReference type="GeneID" id="116946971"/>
<keyword evidence="3 12" id="KW-0812">Transmembrane</keyword>
<evidence type="ECO:0000313" key="15">
    <source>
        <dbReference type="Proteomes" id="UP001318040"/>
    </source>
</evidence>